<reference evidence="4" key="1">
    <citation type="journal article" date="2019" name="Int. J. Syst. Evol. Microbiol.">
        <title>The Global Catalogue of Microorganisms (GCM) 10K type strain sequencing project: providing services to taxonomists for standard genome sequencing and annotation.</title>
        <authorList>
            <consortium name="The Broad Institute Genomics Platform"/>
            <consortium name="The Broad Institute Genome Sequencing Center for Infectious Disease"/>
            <person name="Wu L."/>
            <person name="Ma J."/>
        </authorList>
    </citation>
    <scope>NUCLEOTIDE SEQUENCE [LARGE SCALE GENOMIC DNA]</scope>
    <source>
        <strain evidence="4">CCUG 54520</strain>
    </source>
</reference>
<dbReference type="InterPro" id="IPR011576">
    <property type="entry name" value="Pyridox_Oxase_N"/>
</dbReference>
<dbReference type="PANTHER" id="PTHR35176:SF6">
    <property type="entry name" value="HEME OXYGENASE HI_0854-RELATED"/>
    <property type="match status" value="1"/>
</dbReference>
<dbReference type="InterPro" id="IPR052019">
    <property type="entry name" value="F420H2_bilvrd_red/Heme_oxyg"/>
</dbReference>
<dbReference type="Proteomes" id="UP001595914">
    <property type="component" value="Unassembled WGS sequence"/>
</dbReference>
<comment type="caution">
    <text evidence="3">The sequence shown here is derived from an EMBL/GenBank/DDBJ whole genome shotgun (WGS) entry which is preliminary data.</text>
</comment>
<keyword evidence="1" id="KW-0560">Oxidoreductase</keyword>
<sequence>MLTDTQHAKALDDYRAFLAERKTVVIATPDQNGDPFLSIAPFVVHDGALYVYVSEIAEHYAYLRDAQSVRVMIHGDEATSANIFGVERASFVCTAEQTTDDGHDGVFEKFAERTNAKLVDLLRGLDFHLFRLTPQAGRYVVGFGKAFEVSFDGSRFDHVVIDKKPAAAAGN</sequence>
<evidence type="ECO:0000259" key="2">
    <source>
        <dbReference type="Pfam" id="PF01243"/>
    </source>
</evidence>
<dbReference type="PIRSF" id="PIRSF004633">
    <property type="entry name" value="UCP_PLP_oxd"/>
    <property type="match status" value="1"/>
</dbReference>
<proteinExistence type="predicted"/>
<dbReference type="InterPro" id="IPR014419">
    <property type="entry name" value="HutZ"/>
</dbReference>
<dbReference type="PANTHER" id="PTHR35176">
    <property type="entry name" value="HEME OXYGENASE HI_0854-RELATED"/>
    <property type="match status" value="1"/>
</dbReference>
<evidence type="ECO:0000256" key="1">
    <source>
        <dbReference type="ARBA" id="ARBA00023002"/>
    </source>
</evidence>
<evidence type="ECO:0000313" key="3">
    <source>
        <dbReference type="EMBL" id="MFC4602105.1"/>
    </source>
</evidence>
<name>A0ABV9FMM4_9NOCA</name>
<dbReference type="EMBL" id="JBHSFO010000001">
    <property type="protein sequence ID" value="MFC4602105.1"/>
    <property type="molecule type" value="Genomic_DNA"/>
</dbReference>
<feature type="domain" description="Pyridoxamine 5'-phosphate oxidase N-terminal" evidence="2">
    <location>
        <begin position="12"/>
        <end position="140"/>
    </location>
</feature>
<accession>A0ABV9FMM4</accession>
<dbReference type="Pfam" id="PF01243">
    <property type="entry name" value="PNPOx_N"/>
    <property type="match status" value="1"/>
</dbReference>
<dbReference type="RefSeq" id="WP_378413010.1">
    <property type="nucleotide sequence ID" value="NZ_JBHSFO010000001.1"/>
</dbReference>
<organism evidence="3 4">
    <name type="scientific">Rhodococcus kronopolitis</name>
    <dbReference type="NCBI Taxonomy" id="1460226"/>
    <lineage>
        <taxon>Bacteria</taxon>
        <taxon>Bacillati</taxon>
        <taxon>Actinomycetota</taxon>
        <taxon>Actinomycetes</taxon>
        <taxon>Mycobacteriales</taxon>
        <taxon>Nocardiaceae</taxon>
        <taxon>Rhodococcus</taxon>
    </lineage>
</organism>
<dbReference type="Gene3D" id="2.30.110.10">
    <property type="entry name" value="Electron Transport, Fmn-binding Protein, Chain A"/>
    <property type="match status" value="1"/>
</dbReference>
<dbReference type="InterPro" id="IPR012349">
    <property type="entry name" value="Split_barrel_FMN-bd"/>
</dbReference>
<keyword evidence="4" id="KW-1185">Reference proteome</keyword>
<gene>
    <name evidence="3" type="ORF">ACFO6S_00190</name>
</gene>
<protein>
    <submittedName>
        <fullName evidence="3">HugZ family protein</fullName>
    </submittedName>
</protein>
<evidence type="ECO:0000313" key="4">
    <source>
        <dbReference type="Proteomes" id="UP001595914"/>
    </source>
</evidence>
<dbReference type="SUPFAM" id="SSF50475">
    <property type="entry name" value="FMN-binding split barrel"/>
    <property type="match status" value="1"/>
</dbReference>